<name>A0A9Q1F435_SYNKA</name>
<evidence type="ECO:0000313" key="3">
    <source>
        <dbReference type="Proteomes" id="UP001152622"/>
    </source>
</evidence>
<gene>
    <name evidence="2" type="ORF">SKAU_G00257550</name>
</gene>
<protein>
    <submittedName>
        <fullName evidence="2">Uncharacterized protein</fullName>
    </submittedName>
</protein>
<reference evidence="2" key="1">
    <citation type="journal article" date="2023" name="Science">
        <title>Genome structures resolve the early diversification of teleost fishes.</title>
        <authorList>
            <person name="Parey E."/>
            <person name="Louis A."/>
            <person name="Montfort J."/>
            <person name="Bouchez O."/>
            <person name="Roques C."/>
            <person name="Iampietro C."/>
            <person name="Lluch J."/>
            <person name="Castinel A."/>
            <person name="Donnadieu C."/>
            <person name="Desvignes T."/>
            <person name="Floi Bucao C."/>
            <person name="Jouanno E."/>
            <person name="Wen M."/>
            <person name="Mejri S."/>
            <person name="Dirks R."/>
            <person name="Jansen H."/>
            <person name="Henkel C."/>
            <person name="Chen W.J."/>
            <person name="Zahm M."/>
            <person name="Cabau C."/>
            <person name="Klopp C."/>
            <person name="Thompson A.W."/>
            <person name="Robinson-Rechavi M."/>
            <person name="Braasch I."/>
            <person name="Lecointre G."/>
            <person name="Bobe J."/>
            <person name="Postlethwait J.H."/>
            <person name="Berthelot C."/>
            <person name="Roest Crollius H."/>
            <person name="Guiguen Y."/>
        </authorList>
    </citation>
    <scope>NUCLEOTIDE SEQUENCE</scope>
    <source>
        <strain evidence="2">WJC10195</strain>
    </source>
</reference>
<feature type="region of interest" description="Disordered" evidence="1">
    <location>
        <begin position="1"/>
        <end position="20"/>
    </location>
</feature>
<organism evidence="2 3">
    <name type="scientific">Synaphobranchus kaupii</name>
    <name type="common">Kaup's arrowtooth eel</name>
    <dbReference type="NCBI Taxonomy" id="118154"/>
    <lineage>
        <taxon>Eukaryota</taxon>
        <taxon>Metazoa</taxon>
        <taxon>Chordata</taxon>
        <taxon>Craniata</taxon>
        <taxon>Vertebrata</taxon>
        <taxon>Euteleostomi</taxon>
        <taxon>Actinopterygii</taxon>
        <taxon>Neopterygii</taxon>
        <taxon>Teleostei</taxon>
        <taxon>Anguilliformes</taxon>
        <taxon>Synaphobranchidae</taxon>
        <taxon>Synaphobranchus</taxon>
    </lineage>
</organism>
<comment type="caution">
    <text evidence="2">The sequence shown here is derived from an EMBL/GenBank/DDBJ whole genome shotgun (WGS) entry which is preliminary data.</text>
</comment>
<sequence>MNRGLGVGVGESPFVEPGSPGRRRSLFKCCGGGLAAAAQKLKGPLSSLLAVLGKTERRLKTVLSIAIVRGTHLDGWRVCHFEGPCERAKILVQGRRMTPKMAVSSKAILSTYLASLMLTLTLHMTMNVNRKRQPFAMNSFTQTGMHATCMD</sequence>
<accession>A0A9Q1F435</accession>
<proteinExistence type="predicted"/>
<dbReference type="AlphaFoldDB" id="A0A9Q1F435"/>
<dbReference type="EMBL" id="JAINUF010000009">
    <property type="protein sequence ID" value="KAJ8350625.1"/>
    <property type="molecule type" value="Genomic_DNA"/>
</dbReference>
<evidence type="ECO:0000256" key="1">
    <source>
        <dbReference type="SAM" id="MobiDB-lite"/>
    </source>
</evidence>
<keyword evidence="3" id="KW-1185">Reference proteome</keyword>
<evidence type="ECO:0000313" key="2">
    <source>
        <dbReference type="EMBL" id="KAJ8350625.1"/>
    </source>
</evidence>
<dbReference type="Proteomes" id="UP001152622">
    <property type="component" value="Chromosome 9"/>
</dbReference>